<dbReference type="SUPFAM" id="SSF57414">
    <property type="entry name" value="Hairpin loop containing domain-like"/>
    <property type="match status" value="1"/>
</dbReference>
<dbReference type="Pfam" id="PF14295">
    <property type="entry name" value="PAN_4"/>
    <property type="match status" value="1"/>
</dbReference>
<dbReference type="InterPro" id="IPR003609">
    <property type="entry name" value="Pan_app"/>
</dbReference>
<feature type="domain" description="Apple" evidence="1">
    <location>
        <begin position="145"/>
        <end position="197"/>
    </location>
</feature>
<dbReference type="EMBL" id="HBHX01046330">
    <property type="protein sequence ID" value="CAE0125578.1"/>
    <property type="molecule type" value="Transcribed_RNA"/>
</dbReference>
<dbReference type="AlphaFoldDB" id="A0A7S3B5P3"/>
<evidence type="ECO:0000313" key="2">
    <source>
        <dbReference type="EMBL" id="CAE0125578.1"/>
    </source>
</evidence>
<organism evidence="2">
    <name type="scientific">Haptolina ericina</name>
    <dbReference type="NCBI Taxonomy" id="156174"/>
    <lineage>
        <taxon>Eukaryota</taxon>
        <taxon>Haptista</taxon>
        <taxon>Haptophyta</taxon>
        <taxon>Prymnesiophyceae</taxon>
        <taxon>Prymnesiales</taxon>
        <taxon>Prymnesiaceae</taxon>
        <taxon>Haptolina</taxon>
    </lineage>
</organism>
<sequence length="220" mass="24136">MLSEEFLCREHSGIEGRGSGRQRANVFYGLGGTLDGAEFQRQLILDSSGTCVHASGTCRQLRRQQDGVGMIIRGALNSSSPCSAQQQDVRGPWTGSGDVRAAVWPDGSEEELPHWFGKGLATPARQAMLTARETHDRALNVGIGVNFQGADLSGHLQPRGAIRSVSACQRECRRQVMCAAFTFITFRGRIMRRCWLKNSSFALFTQRSENTFSGIVRVNA</sequence>
<protein>
    <recommendedName>
        <fullName evidence="1">Apple domain-containing protein</fullName>
    </recommendedName>
</protein>
<proteinExistence type="predicted"/>
<name>A0A7S3B5P3_9EUKA</name>
<dbReference type="Gene3D" id="3.50.4.10">
    <property type="entry name" value="Hepatocyte Growth Factor"/>
    <property type="match status" value="1"/>
</dbReference>
<reference evidence="2" key="1">
    <citation type="submission" date="2021-01" db="EMBL/GenBank/DDBJ databases">
        <authorList>
            <person name="Corre E."/>
            <person name="Pelletier E."/>
            <person name="Niang G."/>
            <person name="Scheremetjew M."/>
            <person name="Finn R."/>
            <person name="Kale V."/>
            <person name="Holt S."/>
            <person name="Cochrane G."/>
            <person name="Meng A."/>
            <person name="Brown T."/>
            <person name="Cohen L."/>
        </authorList>
    </citation>
    <scope>NUCLEOTIDE SEQUENCE</scope>
    <source>
        <strain evidence="2">CCMP281</strain>
    </source>
</reference>
<evidence type="ECO:0000259" key="1">
    <source>
        <dbReference type="Pfam" id="PF14295"/>
    </source>
</evidence>
<accession>A0A7S3B5P3</accession>
<gene>
    <name evidence="2" type="ORF">HERI1096_LOCUS25640</name>
</gene>